<keyword evidence="9" id="KW-0963">Cytoplasm</keyword>
<evidence type="ECO:0000256" key="6">
    <source>
        <dbReference type="ARBA" id="ARBA00022842"/>
    </source>
</evidence>
<feature type="binding site" evidence="9">
    <location>
        <position position="300"/>
    </location>
    <ligand>
        <name>K(+)</name>
        <dbReference type="ChEBI" id="CHEBI:29103"/>
    </ligand>
</feature>
<feature type="binding site" evidence="9">
    <location>
        <begin position="42"/>
        <end position="46"/>
    </location>
    <ligand>
        <name>substrate</name>
    </ligand>
</feature>
<keyword evidence="6 9" id="KW-0460">Magnesium</keyword>
<comment type="cofactor">
    <cofactor evidence="9">
        <name>Mg(2+)</name>
        <dbReference type="ChEBI" id="CHEBI:18420"/>
    </cofactor>
    <text evidence="9">Requires a divalent cation, most likely magnesium in vivo, as an electrophilic catalyst to aid phosphoryl group transfer. It is the chelate of the metal and the nucleotide that is the actual substrate.</text>
</comment>
<dbReference type="EMBL" id="ONZQ02000012">
    <property type="protein sequence ID" value="SPO05153.1"/>
    <property type="molecule type" value="Genomic_DNA"/>
</dbReference>
<feature type="binding site" evidence="9">
    <location>
        <position position="197"/>
    </location>
    <ligand>
        <name>ATP</name>
        <dbReference type="ChEBI" id="CHEBI:30616"/>
    </ligand>
</feature>
<dbReference type="GO" id="GO:0004747">
    <property type="term" value="F:ribokinase activity"/>
    <property type="evidence" value="ECO:0007669"/>
    <property type="project" value="UniProtKB-UniRule"/>
</dbReference>
<evidence type="ECO:0000256" key="3">
    <source>
        <dbReference type="ARBA" id="ARBA00022741"/>
    </source>
</evidence>
<dbReference type="PANTHER" id="PTHR10584">
    <property type="entry name" value="SUGAR KINASE"/>
    <property type="match status" value="1"/>
</dbReference>
<feature type="binding site" evidence="9">
    <location>
        <position position="153"/>
    </location>
    <ligand>
        <name>substrate</name>
    </ligand>
</feature>
<dbReference type="GO" id="GO:0019303">
    <property type="term" value="P:D-ribose catabolic process"/>
    <property type="evidence" value="ECO:0007669"/>
    <property type="project" value="UniProtKB-UniRule"/>
</dbReference>
<feature type="binding site" evidence="9">
    <location>
        <position position="265"/>
    </location>
    <ligand>
        <name>K(+)</name>
        <dbReference type="ChEBI" id="CHEBI:29103"/>
    </ligand>
</feature>
<dbReference type="Proteomes" id="UP001187682">
    <property type="component" value="Unassembled WGS sequence"/>
</dbReference>
<keyword evidence="7 9" id="KW-0630">Potassium</keyword>
<evidence type="ECO:0000259" key="10">
    <source>
        <dbReference type="Pfam" id="PF00294"/>
    </source>
</evidence>
<comment type="catalytic activity">
    <reaction evidence="9">
        <text>D-ribose + ATP = D-ribose 5-phosphate + ADP + H(+)</text>
        <dbReference type="Rhea" id="RHEA:13697"/>
        <dbReference type="ChEBI" id="CHEBI:15378"/>
        <dbReference type="ChEBI" id="CHEBI:30616"/>
        <dbReference type="ChEBI" id="CHEBI:47013"/>
        <dbReference type="ChEBI" id="CHEBI:78346"/>
        <dbReference type="ChEBI" id="CHEBI:456216"/>
        <dbReference type="EC" id="2.7.1.15"/>
    </reaction>
</comment>
<dbReference type="Pfam" id="PF00294">
    <property type="entry name" value="PfkB"/>
    <property type="match status" value="1"/>
</dbReference>
<feature type="binding site" evidence="9">
    <location>
        <position position="309"/>
    </location>
    <ligand>
        <name>K(+)</name>
        <dbReference type="ChEBI" id="CHEBI:29103"/>
    </ligand>
</feature>
<dbReference type="GO" id="GO:0005737">
    <property type="term" value="C:cytoplasm"/>
    <property type="evidence" value="ECO:0007669"/>
    <property type="project" value="UniProtKB-SubCell"/>
</dbReference>
<dbReference type="Gene3D" id="3.40.1190.20">
    <property type="match status" value="1"/>
</dbReference>
<dbReference type="PRINTS" id="PR00990">
    <property type="entry name" value="RIBOKINASE"/>
</dbReference>
<keyword evidence="9" id="KW-0539">Nucleus</keyword>
<evidence type="ECO:0000313" key="12">
    <source>
        <dbReference type="Proteomes" id="UP001187682"/>
    </source>
</evidence>
<comment type="pathway">
    <text evidence="9">Carbohydrate metabolism; D-ribose degradation; D-ribose 5-phosphate from beta-D-ribopyranose: step 2/2.</text>
</comment>
<dbReference type="InterPro" id="IPR002139">
    <property type="entry name" value="Ribo/fructo_kinase"/>
</dbReference>
<evidence type="ECO:0000313" key="11">
    <source>
        <dbReference type="EMBL" id="SPO05153.1"/>
    </source>
</evidence>
<keyword evidence="1 9" id="KW-0808">Transferase</keyword>
<comment type="similarity">
    <text evidence="9">Belongs to the carbohydrate kinase PfkB family. Ribokinase subfamily.</text>
</comment>
<keyword evidence="3 9" id="KW-0547">Nucleotide-binding</keyword>
<keyword evidence="12" id="KW-1185">Reference proteome</keyword>
<proteinExistence type="inferred from homology"/>
<evidence type="ECO:0000256" key="2">
    <source>
        <dbReference type="ARBA" id="ARBA00022723"/>
    </source>
</evidence>
<feature type="binding site" evidence="9">
    <location>
        <begin position="268"/>
        <end position="269"/>
    </location>
    <ligand>
        <name>ATP</name>
        <dbReference type="ChEBI" id="CHEBI:30616"/>
    </ligand>
</feature>
<feature type="binding site" evidence="9">
    <location>
        <position position="294"/>
    </location>
    <ligand>
        <name>ATP</name>
        <dbReference type="ChEBI" id="CHEBI:30616"/>
    </ligand>
</feature>
<organism evidence="11 12">
    <name type="scientific">Cephalotrichum gorgonifer</name>
    <dbReference type="NCBI Taxonomy" id="2041049"/>
    <lineage>
        <taxon>Eukaryota</taxon>
        <taxon>Fungi</taxon>
        <taxon>Dikarya</taxon>
        <taxon>Ascomycota</taxon>
        <taxon>Pezizomycotina</taxon>
        <taxon>Sordariomycetes</taxon>
        <taxon>Hypocreomycetidae</taxon>
        <taxon>Microascales</taxon>
        <taxon>Microascaceae</taxon>
        <taxon>Cephalotrichum</taxon>
    </lineage>
</organism>
<keyword evidence="8 9" id="KW-0119">Carbohydrate metabolism</keyword>
<dbReference type="EC" id="2.7.1.15" evidence="9"/>
<feature type="binding site" evidence="9">
    <location>
        <position position="303"/>
    </location>
    <ligand>
        <name>K(+)</name>
        <dbReference type="ChEBI" id="CHEBI:29103"/>
    </ligand>
</feature>
<dbReference type="HAMAP" id="MF_01987">
    <property type="entry name" value="Ribokinase"/>
    <property type="match status" value="1"/>
</dbReference>
<dbReference type="InterPro" id="IPR029056">
    <property type="entry name" value="Ribokinase-like"/>
</dbReference>
<comment type="caution">
    <text evidence="9">Lacks conserved residue(s) required for the propagation of feature annotation.</text>
</comment>
<feature type="domain" description="Carbohydrate kinase PfkB" evidence="10">
    <location>
        <begin position="6"/>
        <end position="312"/>
    </location>
</feature>
<dbReference type="SUPFAM" id="SSF53613">
    <property type="entry name" value="Ribokinase-like"/>
    <property type="match status" value="1"/>
</dbReference>
<accession>A0AAE8N4R9</accession>
<protein>
    <recommendedName>
        <fullName evidence="9">Ribokinase</fullName>
        <shortName evidence="9">RK</shortName>
        <ecNumber evidence="9">2.7.1.15</ecNumber>
    </recommendedName>
</protein>
<comment type="function">
    <text evidence="9">Catalyzes the phosphorylation of ribose at O-5 in a reaction requiring ATP and magnesium. The resulting D-ribose-5-phosphate can then be used either for sythesis of nucleotides, histidine, and tryptophan, or as a component of the pentose phosphate pathway.</text>
</comment>
<dbReference type="InterPro" id="IPR011877">
    <property type="entry name" value="Ribokinase"/>
</dbReference>
<dbReference type="AlphaFoldDB" id="A0AAE8N4R9"/>
<feature type="binding site" evidence="9">
    <location>
        <begin position="236"/>
        <end position="241"/>
    </location>
    <ligand>
        <name>ATP</name>
        <dbReference type="ChEBI" id="CHEBI:30616"/>
    </ligand>
</feature>
<comment type="subunit">
    <text evidence="9">Homodimer.</text>
</comment>
<dbReference type="InterPro" id="IPR011611">
    <property type="entry name" value="PfkB_dom"/>
</dbReference>
<name>A0AAE8N4R9_9PEZI</name>
<dbReference type="CDD" id="cd01174">
    <property type="entry name" value="ribokinase"/>
    <property type="match status" value="1"/>
</dbReference>
<sequence>MSTKPTIAVIGSINIDLVTYTPRVPRGGETLTAHGFSVGLGGKGANQAVACAKVSRTKTDVQDGTVVVKMVGAVGDDNYGGVITSGLRDVGIDTGDILVREDKKTGAAVIVVESETAENRIMFCPEANATMRPEQFADDLPRPLPDLLIMQMEIPLETVTQILMTAKRLGVPVLLNPAPALKIEEKYYPCITHLVVNETEAAILSGCSVEELESQDGRARVAKIFHDLGVEYVLVTLGSRGVYYSVSGKVQGHVEAQKVTAVDTTAAGDTFVGVYAVEVVKGDFDVEKAVQLANRAASKTVLKKGAQESIPWRDEL</sequence>
<evidence type="ECO:0000256" key="9">
    <source>
        <dbReference type="HAMAP-Rule" id="MF_03215"/>
    </source>
</evidence>
<evidence type="ECO:0000256" key="1">
    <source>
        <dbReference type="ARBA" id="ARBA00022679"/>
    </source>
</evidence>
<gene>
    <name evidence="11" type="ORF">DNG_07839</name>
</gene>
<feature type="active site" description="Proton acceptor" evidence="9">
    <location>
        <position position="269"/>
    </location>
</feature>
<keyword evidence="4 9" id="KW-0418">Kinase</keyword>
<dbReference type="PANTHER" id="PTHR10584:SF166">
    <property type="entry name" value="RIBOKINASE"/>
    <property type="match status" value="1"/>
</dbReference>
<feature type="binding site" evidence="9">
    <location>
        <position position="263"/>
    </location>
    <ligand>
        <name>K(+)</name>
        <dbReference type="ChEBI" id="CHEBI:29103"/>
    </ligand>
</feature>
<evidence type="ECO:0000256" key="5">
    <source>
        <dbReference type="ARBA" id="ARBA00022840"/>
    </source>
</evidence>
<comment type="subcellular location">
    <subcellularLocation>
        <location evidence="9">Cytoplasm</location>
    </subcellularLocation>
    <subcellularLocation>
        <location evidence="9">Nucleus</location>
    </subcellularLocation>
</comment>
<dbReference type="GO" id="GO:0046872">
    <property type="term" value="F:metal ion binding"/>
    <property type="evidence" value="ECO:0007669"/>
    <property type="project" value="UniProtKB-KW"/>
</dbReference>
<feature type="binding site" evidence="9">
    <location>
        <position position="269"/>
    </location>
    <ligand>
        <name>substrate</name>
    </ligand>
</feature>
<comment type="caution">
    <text evidence="11">The sequence shown here is derived from an EMBL/GenBank/DDBJ whole genome shotgun (WGS) entry which is preliminary data.</text>
</comment>
<dbReference type="GO" id="GO:0005524">
    <property type="term" value="F:ATP binding"/>
    <property type="evidence" value="ECO:0007669"/>
    <property type="project" value="UniProtKB-UniRule"/>
</dbReference>
<evidence type="ECO:0000256" key="7">
    <source>
        <dbReference type="ARBA" id="ARBA00022958"/>
    </source>
</evidence>
<keyword evidence="2 9" id="KW-0479">Metal-binding</keyword>
<evidence type="ECO:0000256" key="8">
    <source>
        <dbReference type="ARBA" id="ARBA00023277"/>
    </source>
</evidence>
<dbReference type="GO" id="GO:0005634">
    <property type="term" value="C:nucleus"/>
    <property type="evidence" value="ECO:0007669"/>
    <property type="project" value="UniProtKB-SubCell"/>
</dbReference>
<evidence type="ECO:0000256" key="4">
    <source>
        <dbReference type="ARBA" id="ARBA00022777"/>
    </source>
</evidence>
<comment type="activity regulation">
    <text evidence="9">Activated by a monovalent cation that binds near, but not in, the active site. The most likely occupant of the site in vivo is potassium. Ion binding induces a conformational change that may alter substrate affinity.</text>
</comment>
<keyword evidence="5 9" id="KW-0067">ATP-binding</keyword>
<feature type="binding site" evidence="9">
    <location>
        <position position="305"/>
    </location>
    <ligand>
        <name>K(+)</name>
        <dbReference type="ChEBI" id="CHEBI:29103"/>
    </ligand>
</feature>
<feature type="binding site" evidence="9">
    <location>
        <begin position="14"/>
        <end position="16"/>
    </location>
    <ligand>
        <name>substrate</name>
    </ligand>
</feature>
<reference evidence="11" key="1">
    <citation type="submission" date="2018-03" db="EMBL/GenBank/DDBJ databases">
        <authorList>
            <person name="Guldener U."/>
        </authorList>
    </citation>
    <scope>NUCLEOTIDE SEQUENCE</scope>
</reference>